<dbReference type="InterPro" id="IPR052529">
    <property type="entry name" value="Bact_Transport_Assoc"/>
</dbReference>
<keyword evidence="1" id="KW-0472">Membrane</keyword>
<organism evidence="3 4">
    <name type="scientific">Corynebacterium glaucum</name>
    <dbReference type="NCBI Taxonomy" id="187491"/>
    <lineage>
        <taxon>Bacteria</taxon>
        <taxon>Bacillati</taxon>
        <taxon>Actinomycetota</taxon>
        <taxon>Actinomycetes</taxon>
        <taxon>Mycobacteriales</taxon>
        <taxon>Corynebacteriaceae</taxon>
        <taxon>Corynebacterium</taxon>
    </lineage>
</organism>
<protein>
    <recommendedName>
        <fullName evidence="2">DUF418 domain-containing protein</fullName>
    </recommendedName>
</protein>
<feature type="domain" description="DUF418" evidence="2">
    <location>
        <begin position="234"/>
        <end position="400"/>
    </location>
</feature>
<gene>
    <name evidence="3" type="ORF">CGLAU_05260</name>
</gene>
<keyword evidence="1" id="KW-1133">Transmembrane helix</keyword>
<evidence type="ECO:0000313" key="4">
    <source>
        <dbReference type="Proteomes" id="UP000217209"/>
    </source>
</evidence>
<keyword evidence="4" id="KW-1185">Reference proteome</keyword>
<feature type="transmembrane region" description="Helical" evidence="1">
    <location>
        <begin position="336"/>
        <end position="357"/>
    </location>
</feature>
<dbReference type="PANTHER" id="PTHR30590">
    <property type="entry name" value="INNER MEMBRANE PROTEIN"/>
    <property type="match status" value="1"/>
</dbReference>
<dbReference type="Pfam" id="PF04235">
    <property type="entry name" value="DUF418"/>
    <property type="match status" value="1"/>
</dbReference>
<evidence type="ECO:0000313" key="3">
    <source>
        <dbReference type="EMBL" id="AQQ15023.1"/>
    </source>
</evidence>
<sequence length="424" mass="46442">MPKTRVTQHAAHQASVSARYLAPDVARGLALLGIIMANTMTGWFNIWPVKYSAGSETPDPLEQACIVFEAVFLHNRGLPMFITLFGVGVAFIVQRELARGKSVSQVRWLLARRSFWLIVLGILHASLLYEGDVILIYGSMTFILMWLITLSDKSLRTVVFLLVALTGVVFLPMIIGSFRSTLVVGSGEVIPSHALPWSIENFGFRLEEALWGVLLTPFVAVFWLPLMLIGFMWGRAGVFADVDAHRGMLSHWAIAAAAVMICVGIPVGFEAAGIVSAGWFHFFRNIDGALTIVLGPGILAMITLAVQPVQRAVATPGIPWWLVPVDALGKRSLSGYLVQHIIMATIIETAPMGTLTALERPQFLLLAFLIWLATLTIATLLELAHLPGPFEWIHRRLTYGAAWKERGLVTTVPPASGYPDRAGQ</sequence>
<feature type="transmembrane region" description="Helical" evidence="1">
    <location>
        <begin position="158"/>
        <end position="178"/>
    </location>
</feature>
<dbReference type="Proteomes" id="UP000217209">
    <property type="component" value="Chromosome"/>
</dbReference>
<evidence type="ECO:0000256" key="1">
    <source>
        <dbReference type="SAM" id="Phobius"/>
    </source>
</evidence>
<keyword evidence="1" id="KW-0812">Transmembrane</keyword>
<feature type="transmembrane region" description="Helical" evidence="1">
    <location>
        <begin position="78"/>
        <end position="98"/>
    </location>
</feature>
<dbReference type="InterPro" id="IPR007349">
    <property type="entry name" value="DUF418"/>
</dbReference>
<feature type="transmembrane region" description="Helical" evidence="1">
    <location>
        <begin position="252"/>
        <end position="282"/>
    </location>
</feature>
<feature type="transmembrane region" description="Helical" evidence="1">
    <location>
        <begin position="363"/>
        <end position="386"/>
    </location>
</feature>
<dbReference type="OrthoDB" id="2388539at2"/>
<dbReference type="KEGG" id="cgv:CGLAU_05260"/>
<feature type="transmembrane region" description="Helical" evidence="1">
    <location>
        <begin position="110"/>
        <end position="128"/>
    </location>
</feature>
<dbReference type="RefSeq" id="WP_157731273.1">
    <property type="nucleotide sequence ID" value="NZ_CP019688.1"/>
</dbReference>
<accession>A0A1Q2HW07</accession>
<evidence type="ECO:0000259" key="2">
    <source>
        <dbReference type="Pfam" id="PF04235"/>
    </source>
</evidence>
<dbReference type="EMBL" id="CP019688">
    <property type="protein sequence ID" value="AQQ15023.1"/>
    <property type="molecule type" value="Genomic_DNA"/>
</dbReference>
<dbReference type="PANTHER" id="PTHR30590:SF3">
    <property type="entry name" value="HYPOTHETICAL MEMBRANE SPANNING PROTEIN"/>
    <property type="match status" value="1"/>
</dbReference>
<name>A0A1Q2HW07_9CORY</name>
<feature type="transmembrane region" description="Helical" evidence="1">
    <location>
        <begin position="209"/>
        <end position="231"/>
    </location>
</feature>
<feature type="transmembrane region" description="Helical" evidence="1">
    <location>
        <begin position="29"/>
        <end position="47"/>
    </location>
</feature>
<proteinExistence type="predicted"/>
<reference evidence="3 4" key="1">
    <citation type="submission" date="2016-12" db="EMBL/GenBank/DDBJ databases">
        <authorList>
            <person name="Song W.-J."/>
            <person name="Kurnit D.M."/>
        </authorList>
    </citation>
    <scope>NUCLEOTIDE SEQUENCE [LARGE SCALE GENOMIC DNA]</scope>
    <source>
        <strain evidence="3 4">DSM 30827</strain>
    </source>
</reference>
<feature type="transmembrane region" description="Helical" evidence="1">
    <location>
        <begin position="288"/>
        <end position="306"/>
    </location>
</feature>
<dbReference type="AlphaFoldDB" id="A0A1Q2HW07"/>